<dbReference type="OrthoDB" id="2014201at2759"/>
<reference evidence="1" key="1">
    <citation type="submission" date="2022-12" db="EMBL/GenBank/DDBJ databases">
        <authorList>
            <person name="Petersen C."/>
        </authorList>
    </citation>
    <scope>NUCLEOTIDE SEQUENCE</scope>
    <source>
        <strain evidence="1">IBT 29677</strain>
    </source>
</reference>
<dbReference type="PANTHER" id="PTHR11183">
    <property type="entry name" value="GLYCOGENIN SUBFAMILY MEMBER"/>
    <property type="match status" value="1"/>
</dbReference>
<dbReference type="Proteomes" id="UP001147747">
    <property type="component" value="Unassembled WGS sequence"/>
</dbReference>
<name>A0A9W9S075_9EURO</name>
<dbReference type="RefSeq" id="XP_056480739.1">
    <property type="nucleotide sequence ID" value="XM_056638750.1"/>
</dbReference>
<evidence type="ECO:0008006" key="3">
    <source>
        <dbReference type="Google" id="ProtNLM"/>
    </source>
</evidence>
<organism evidence="1 2">
    <name type="scientific">Penicillium cosmopolitanum</name>
    <dbReference type="NCBI Taxonomy" id="1131564"/>
    <lineage>
        <taxon>Eukaryota</taxon>
        <taxon>Fungi</taxon>
        <taxon>Dikarya</taxon>
        <taxon>Ascomycota</taxon>
        <taxon>Pezizomycotina</taxon>
        <taxon>Eurotiomycetes</taxon>
        <taxon>Eurotiomycetidae</taxon>
        <taxon>Eurotiales</taxon>
        <taxon>Aspergillaceae</taxon>
        <taxon>Penicillium</taxon>
    </lineage>
</organism>
<sequence>MAAKDSAFPLRRGSDASEKDFFDIPDESWSAMAKRQLRHIRTWVILFALIVYCLWPKSIPLPPQPNPHIHYDEVDWTRYAYTTYATSETDLCNSLMVYAALQRFQSKAENLLFYPDEWDLIIDDDSDRISELLILAKSRYNIQLSPIKVEAIKRPSERFADATWDVSSAKLNAFGVIQYDRVIHLDSDITLLNHMDELFFLPPTVAAMPRAYWTLPDSHTLSSQIVVIEPSYKEFLGLQELTRLATHGQLDIWNGTEGLDTAILNHRYGDNAMVLPHKEYGLLTSEFRRKEHKNFLGTEKDWIPDKVMAESKFVQFSDDPLPKPWVMWPQEMLAEIQPKCDSKPGTSEESGCRDRELWKELYDHFRRQRKVCMPLFCLCARVTFAGY</sequence>
<accession>A0A9W9S075</accession>
<evidence type="ECO:0000313" key="1">
    <source>
        <dbReference type="EMBL" id="KAJ5369501.1"/>
    </source>
</evidence>
<gene>
    <name evidence="1" type="ORF">N7509_014113</name>
</gene>
<dbReference type="EMBL" id="JAPZBU010000013">
    <property type="protein sequence ID" value="KAJ5369501.1"/>
    <property type="molecule type" value="Genomic_DNA"/>
</dbReference>
<dbReference type="GeneID" id="81377730"/>
<dbReference type="InterPro" id="IPR050587">
    <property type="entry name" value="GNT1/Glycosyltrans_8"/>
</dbReference>
<comment type="caution">
    <text evidence="1">The sequence shown here is derived from an EMBL/GenBank/DDBJ whole genome shotgun (WGS) entry which is preliminary data.</text>
</comment>
<reference evidence="1" key="2">
    <citation type="journal article" date="2023" name="IMA Fungus">
        <title>Comparative genomic study of the Penicillium genus elucidates a diverse pangenome and 15 lateral gene transfer events.</title>
        <authorList>
            <person name="Petersen C."/>
            <person name="Sorensen T."/>
            <person name="Nielsen M.R."/>
            <person name="Sondergaard T.E."/>
            <person name="Sorensen J.L."/>
            <person name="Fitzpatrick D.A."/>
            <person name="Frisvad J.C."/>
            <person name="Nielsen K.L."/>
        </authorList>
    </citation>
    <scope>NUCLEOTIDE SEQUENCE</scope>
    <source>
        <strain evidence="1">IBT 29677</strain>
    </source>
</reference>
<keyword evidence="2" id="KW-1185">Reference proteome</keyword>
<dbReference type="Gene3D" id="3.90.550.10">
    <property type="entry name" value="Spore Coat Polysaccharide Biosynthesis Protein SpsA, Chain A"/>
    <property type="match status" value="1"/>
</dbReference>
<dbReference type="AlphaFoldDB" id="A0A9W9S075"/>
<protein>
    <recommendedName>
        <fullName evidence="3">Nucleotide-diphospho-sugar transferase</fullName>
    </recommendedName>
</protein>
<dbReference type="SUPFAM" id="SSF53448">
    <property type="entry name" value="Nucleotide-diphospho-sugar transferases"/>
    <property type="match status" value="1"/>
</dbReference>
<proteinExistence type="predicted"/>
<evidence type="ECO:0000313" key="2">
    <source>
        <dbReference type="Proteomes" id="UP001147747"/>
    </source>
</evidence>
<dbReference type="InterPro" id="IPR029044">
    <property type="entry name" value="Nucleotide-diphossugar_trans"/>
</dbReference>